<dbReference type="HOGENOM" id="CLU_019313_1_1_1"/>
<dbReference type="OrthoDB" id="5213892at2759"/>
<evidence type="ECO:0000256" key="1">
    <source>
        <dbReference type="ARBA" id="ARBA00004123"/>
    </source>
</evidence>
<organism evidence="3 4">
    <name type="scientific">Exophiala aquamarina CBS 119918</name>
    <dbReference type="NCBI Taxonomy" id="1182545"/>
    <lineage>
        <taxon>Eukaryota</taxon>
        <taxon>Fungi</taxon>
        <taxon>Dikarya</taxon>
        <taxon>Ascomycota</taxon>
        <taxon>Pezizomycotina</taxon>
        <taxon>Eurotiomycetes</taxon>
        <taxon>Chaetothyriomycetidae</taxon>
        <taxon>Chaetothyriales</taxon>
        <taxon>Herpotrichiellaceae</taxon>
        <taxon>Exophiala</taxon>
    </lineage>
</organism>
<sequence>MTETVKTQIKKRADTRRERQTAQVTTVETGDRNFIFESGQAFMQKARVEDSDQPTKITGSPQTSNLGAIQNVNPISSTELDRMQWMGSVLGFLDDYEEFHDHLPLLSHGRDFEIDFLMKYMDYVFPHLFPFYQPGIHETGRSWILALLRRSRVAFHSAMSLSAYFFIFTLIDGYPGQHELCKSQLWAAVERQADMCFDMIQHDIQDLSLRTSQSTLLEKARVMESITQFLIFEVALQRDANWNLHLTPALALFEEIWRSIVAEGPESKLLSILDGMTQHLRFGLDDGGYVWSPEQAGFRFVTGLLILIDIVASVSLEQQPRLAKYHPHILADIDHGEPDFGTIPLHLSTHFGCQNWVLLSISRTIVLEAWKKDMKKAARLSMIELVNRASSISRLLNDGFARLDNYTSTCQKDNTLSFQSYLNGRLSRSSTSSAIPTKVWALASQIYLAVVVSGWQPSNAEIRSNVSQMLELLWNLDRSTHLRALAWPLCVAGCMSAPGAQEQEFRRLLKDMDELSMVGALSEAQKIMVKVWESRESLDPDTWDLAACFRILGTPVLLF</sequence>
<dbReference type="InterPro" id="IPR021858">
    <property type="entry name" value="Fun_TF"/>
</dbReference>
<dbReference type="GO" id="GO:0005634">
    <property type="term" value="C:nucleus"/>
    <property type="evidence" value="ECO:0007669"/>
    <property type="project" value="UniProtKB-SubCell"/>
</dbReference>
<gene>
    <name evidence="3" type="ORF">A1O9_00361</name>
</gene>
<keyword evidence="2" id="KW-0539">Nucleus</keyword>
<dbReference type="Proteomes" id="UP000027920">
    <property type="component" value="Unassembled WGS sequence"/>
</dbReference>
<dbReference type="Pfam" id="PF11951">
    <property type="entry name" value="Fungal_trans_2"/>
    <property type="match status" value="1"/>
</dbReference>
<dbReference type="AlphaFoldDB" id="A0A072PQL3"/>
<comment type="caution">
    <text evidence="3">The sequence shown here is derived from an EMBL/GenBank/DDBJ whole genome shotgun (WGS) entry which is preliminary data.</text>
</comment>
<keyword evidence="4" id="KW-1185">Reference proteome</keyword>
<dbReference type="STRING" id="1182545.A0A072PQL3"/>
<dbReference type="EMBL" id="AMGV01000001">
    <property type="protein sequence ID" value="KEF62389.1"/>
    <property type="molecule type" value="Genomic_DNA"/>
</dbReference>
<reference evidence="3 4" key="1">
    <citation type="submission" date="2013-03" db="EMBL/GenBank/DDBJ databases">
        <title>The Genome Sequence of Exophiala aquamarina CBS 119918.</title>
        <authorList>
            <consortium name="The Broad Institute Genomics Platform"/>
            <person name="Cuomo C."/>
            <person name="de Hoog S."/>
            <person name="Gorbushina A."/>
            <person name="Walker B."/>
            <person name="Young S.K."/>
            <person name="Zeng Q."/>
            <person name="Gargeya S."/>
            <person name="Fitzgerald M."/>
            <person name="Haas B."/>
            <person name="Abouelleil A."/>
            <person name="Allen A.W."/>
            <person name="Alvarado L."/>
            <person name="Arachchi H.M."/>
            <person name="Berlin A.M."/>
            <person name="Chapman S.B."/>
            <person name="Gainer-Dewar J."/>
            <person name="Goldberg J."/>
            <person name="Griggs A."/>
            <person name="Gujja S."/>
            <person name="Hansen M."/>
            <person name="Howarth C."/>
            <person name="Imamovic A."/>
            <person name="Ireland A."/>
            <person name="Larimer J."/>
            <person name="McCowan C."/>
            <person name="Murphy C."/>
            <person name="Pearson M."/>
            <person name="Poon T.W."/>
            <person name="Priest M."/>
            <person name="Roberts A."/>
            <person name="Saif S."/>
            <person name="Shea T."/>
            <person name="Sisk P."/>
            <person name="Sykes S."/>
            <person name="Wortman J."/>
            <person name="Nusbaum C."/>
            <person name="Birren B."/>
        </authorList>
    </citation>
    <scope>NUCLEOTIDE SEQUENCE [LARGE SCALE GENOMIC DNA]</scope>
    <source>
        <strain evidence="3 4">CBS 119918</strain>
    </source>
</reference>
<evidence type="ECO:0000256" key="2">
    <source>
        <dbReference type="ARBA" id="ARBA00023242"/>
    </source>
</evidence>
<protein>
    <recommendedName>
        <fullName evidence="5">Transcription factor domain-containing protein</fullName>
    </recommendedName>
</protein>
<dbReference type="GeneID" id="25275313"/>
<name>A0A072PQL3_9EURO</name>
<dbReference type="PANTHER" id="PTHR37534">
    <property type="entry name" value="TRANSCRIPTIONAL ACTIVATOR PROTEIN UGA3"/>
    <property type="match status" value="1"/>
</dbReference>
<dbReference type="PANTHER" id="PTHR37534:SF20">
    <property type="entry name" value="PRO1A C6 ZINK-FINGER PROTEIN"/>
    <property type="match status" value="1"/>
</dbReference>
<proteinExistence type="predicted"/>
<evidence type="ECO:0000313" key="4">
    <source>
        <dbReference type="Proteomes" id="UP000027920"/>
    </source>
</evidence>
<dbReference type="VEuPathDB" id="FungiDB:A1O9_00361"/>
<comment type="subcellular location">
    <subcellularLocation>
        <location evidence="1">Nucleus</location>
    </subcellularLocation>
</comment>
<evidence type="ECO:0008006" key="5">
    <source>
        <dbReference type="Google" id="ProtNLM"/>
    </source>
</evidence>
<accession>A0A072PQL3</accession>
<dbReference type="RefSeq" id="XP_013264979.1">
    <property type="nucleotide sequence ID" value="XM_013409525.1"/>
</dbReference>
<evidence type="ECO:0000313" key="3">
    <source>
        <dbReference type="EMBL" id="KEF62389.1"/>
    </source>
</evidence>